<feature type="compositionally biased region" description="Basic and acidic residues" evidence="1">
    <location>
        <begin position="507"/>
        <end position="522"/>
    </location>
</feature>
<protein>
    <submittedName>
        <fullName evidence="2">Uncharacterized protein</fullName>
    </submittedName>
</protein>
<name>A0A2C5XJJ1_9HYPO</name>
<feature type="region of interest" description="Disordered" evidence="1">
    <location>
        <begin position="482"/>
        <end position="540"/>
    </location>
</feature>
<keyword evidence="3" id="KW-1185">Reference proteome</keyword>
<comment type="caution">
    <text evidence="2">The sequence shown here is derived from an EMBL/GenBank/DDBJ whole genome shotgun (WGS) entry which is preliminary data.</text>
</comment>
<sequence>MSPRAASPYGGTYPGWFEACTRQLIRHVDAYGIPYWTRRKKRVLPHDPEAPVDFFKVSDFLLDLDAEDATTVRPFRASDEQQMRDEWRVRSERAAAGSQAKQIRDQIYRSRESLYKTALQTPPLWRITPHDILSAALLGRPTSDEAASPDTEGNKDRSLLISLCDAHGIPPQALTDDDDLLRWLLLRRRMAEKSKRRVAENAILPQQVAYGLRHSNSMALIRRLTYLSLSLQNQIGDFGQGQTRRSTVTSLTRQACDRVLASSGGSRSTMLDTLTFLGNLCQASYRTQRPIGSPLLGLALRLSAQLGELEAVSEWLKRFCQLRAWEDRKTGKDVTATLDALTGLVSDGADKGGIRGSERRAVLLQVLVGLKERGRIDSDSVRGVLLTYMDEGMRGNRPFGVYTMYGAYLELLGRLGAGRLLWCEWRTSGPLARRMWEDKDKSASWSDDILKQSFGRATGVEDCAWLDYDDLVATGTTWHDGWPRPLESIGPESQDGVEGLLELPLDGFREEQEQEQEQKQEWQEDQGMNRVVPGDAHPHM</sequence>
<evidence type="ECO:0000313" key="3">
    <source>
        <dbReference type="Proteomes" id="UP000226431"/>
    </source>
</evidence>
<proteinExistence type="predicted"/>
<gene>
    <name evidence="2" type="ORF">CDD80_2895</name>
</gene>
<dbReference type="EMBL" id="NJES01000258">
    <property type="protein sequence ID" value="PHH74709.1"/>
    <property type="molecule type" value="Genomic_DNA"/>
</dbReference>
<dbReference type="Proteomes" id="UP000226431">
    <property type="component" value="Unassembled WGS sequence"/>
</dbReference>
<dbReference type="AlphaFoldDB" id="A0A2C5XJJ1"/>
<accession>A0A2C5XJJ1</accession>
<dbReference type="OrthoDB" id="4581301at2759"/>
<evidence type="ECO:0000256" key="1">
    <source>
        <dbReference type="SAM" id="MobiDB-lite"/>
    </source>
</evidence>
<organism evidence="2 3">
    <name type="scientific">Ophiocordyceps camponoti-rufipedis</name>
    <dbReference type="NCBI Taxonomy" id="2004952"/>
    <lineage>
        <taxon>Eukaryota</taxon>
        <taxon>Fungi</taxon>
        <taxon>Dikarya</taxon>
        <taxon>Ascomycota</taxon>
        <taxon>Pezizomycotina</taxon>
        <taxon>Sordariomycetes</taxon>
        <taxon>Hypocreomycetidae</taxon>
        <taxon>Hypocreales</taxon>
        <taxon>Ophiocordycipitaceae</taxon>
        <taxon>Ophiocordyceps</taxon>
    </lineage>
</organism>
<reference evidence="2 3" key="1">
    <citation type="submission" date="2017-06" db="EMBL/GenBank/DDBJ databases">
        <title>Ant-infecting Ophiocordyceps genomes reveal a high diversity of potential behavioral manipulation genes and a possible major role for enterotoxins.</title>
        <authorList>
            <person name="De Bekker C."/>
            <person name="Evans H.C."/>
            <person name="Brachmann A."/>
            <person name="Hughes D.P."/>
        </authorList>
    </citation>
    <scope>NUCLEOTIDE SEQUENCE [LARGE SCALE GENOMIC DNA]</scope>
    <source>
        <strain evidence="2 3">Map16</strain>
    </source>
</reference>
<evidence type="ECO:0000313" key="2">
    <source>
        <dbReference type="EMBL" id="PHH74709.1"/>
    </source>
</evidence>